<evidence type="ECO:0000256" key="6">
    <source>
        <dbReference type="SAM" id="MobiDB-lite"/>
    </source>
</evidence>
<dbReference type="GeneID" id="37015826"/>
<keyword evidence="5" id="KW-0560">Oxidoreductase</keyword>
<dbReference type="OrthoDB" id="2015447at2759"/>
<gene>
    <name evidence="9" type="ORF">BCV69DRAFT_297218</name>
</gene>
<comment type="similarity">
    <text evidence="2">Belongs to the DAMOX/DASOX family.</text>
</comment>
<sequence length="479" mass="52029">MAAATSESSTPRPHVVILGGGVVGISLALCLLDVPEAQRLAVTIVAADLPVVKRLERQQVGSSGDGAGQASRPPASYASSWAGAHHVSSPSSQREARWEQDSFRVLKEIMKLDKQHSWSTTSAHSSSATHEEETIPPLCWVRQVELFPTRTPRTSTEAMMRGALKIYSHYSESGGLDPASQGSFFQPSTSLPSQQAYYFNTIDYNVPVYLPLLYERFLALGGRAIKRRVSSLAEARQAAADGLPGSWSQPSLIFASPGLGAGHLAELRDDKVFPVRGQTILVRAPWLRYEGADGSEEYPLWPAISRMNENGERDLYIIPRGGGEFIVGGTREVGKTEPSPNEQTTRAILQRALQICPSLLPPSKRPPPGVSPRTEDVDIIGLNVGLRPSRKGGPILEEWTHKQIDGAKVVLGYGFGGYGYQQSWGAAMEGRTLVYRALQRAALPDRYTLQSLEAAGVLRTDQEKTDIPGIRPKAASARL</sequence>
<dbReference type="GO" id="GO:0019478">
    <property type="term" value="P:D-amino acid catabolic process"/>
    <property type="evidence" value="ECO:0007669"/>
    <property type="project" value="TreeGrafter"/>
</dbReference>
<evidence type="ECO:0000256" key="4">
    <source>
        <dbReference type="ARBA" id="ARBA00022827"/>
    </source>
</evidence>
<feature type="transmembrane region" description="Helical" evidence="7">
    <location>
        <begin position="15"/>
        <end position="34"/>
    </location>
</feature>
<evidence type="ECO:0000256" key="5">
    <source>
        <dbReference type="ARBA" id="ARBA00023002"/>
    </source>
</evidence>
<keyword evidence="7" id="KW-0472">Membrane</keyword>
<evidence type="ECO:0000313" key="10">
    <source>
        <dbReference type="Proteomes" id="UP000245942"/>
    </source>
</evidence>
<keyword evidence="7" id="KW-0812">Transmembrane</keyword>
<keyword evidence="7" id="KW-1133">Transmembrane helix</keyword>
<dbReference type="Gene3D" id="3.30.9.10">
    <property type="entry name" value="D-Amino Acid Oxidase, subunit A, domain 2"/>
    <property type="match status" value="1"/>
</dbReference>
<dbReference type="InterPro" id="IPR006076">
    <property type="entry name" value="FAD-dep_OxRdtase"/>
</dbReference>
<dbReference type="AlphaFoldDB" id="A0A316UJ98"/>
<evidence type="ECO:0000256" key="7">
    <source>
        <dbReference type="SAM" id="Phobius"/>
    </source>
</evidence>
<dbReference type="EMBL" id="KZ819322">
    <property type="protein sequence ID" value="PWN23275.1"/>
    <property type="molecule type" value="Genomic_DNA"/>
</dbReference>
<name>A0A316UJ98_9BASI</name>
<evidence type="ECO:0000256" key="1">
    <source>
        <dbReference type="ARBA" id="ARBA00001974"/>
    </source>
</evidence>
<evidence type="ECO:0000313" key="9">
    <source>
        <dbReference type="EMBL" id="PWN23275.1"/>
    </source>
</evidence>
<dbReference type="Proteomes" id="UP000245942">
    <property type="component" value="Unassembled WGS sequence"/>
</dbReference>
<dbReference type="SUPFAM" id="SSF54373">
    <property type="entry name" value="FAD-linked reductases, C-terminal domain"/>
    <property type="match status" value="1"/>
</dbReference>
<dbReference type="InterPro" id="IPR023209">
    <property type="entry name" value="DAO"/>
</dbReference>
<evidence type="ECO:0000256" key="3">
    <source>
        <dbReference type="ARBA" id="ARBA00022630"/>
    </source>
</evidence>
<keyword evidence="4" id="KW-0274">FAD</keyword>
<protein>
    <recommendedName>
        <fullName evidence="8">FAD dependent oxidoreductase domain-containing protein</fullName>
    </recommendedName>
</protein>
<proteinExistence type="inferred from homology"/>
<dbReference type="Gene3D" id="3.40.50.720">
    <property type="entry name" value="NAD(P)-binding Rossmann-like Domain"/>
    <property type="match status" value="1"/>
</dbReference>
<dbReference type="STRING" id="1684307.A0A316UJ98"/>
<dbReference type="GO" id="GO:0005737">
    <property type="term" value="C:cytoplasm"/>
    <property type="evidence" value="ECO:0007669"/>
    <property type="project" value="TreeGrafter"/>
</dbReference>
<evidence type="ECO:0000259" key="8">
    <source>
        <dbReference type="Pfam" id="PF01266"/>
    </source>
</evidence>
<reference evidence="9 10" key="1">
    <citation type="journal article" date="2018" name="Mol. Biol. Evol.">
        <title>Broad Genomic Sampling Reveals a Smut Pathogenic Ancestry of the Fungal Clade Ustilaginomycotina.</title>
        <authorList>
            <person name="Kijpornyongpan T."/>
            <person name="Mondo S.J."/>
            <person name="Barry K."/>
            <person name="Sandor L."/>
            <person name="Lee J."/>
            <person name="Lipzen A."/>
            <person name="Pangilinan J."/>
            <person name="LaButti K."/>
            <person name="Hainaut M."/>
            <person name="Henrissat B."/>
            <person name="Grigoriev I.V."/>
            <person name="Spatafora J.W."/>
            <person name="Aime M.C."/>
        </authorList>
    </citation>
    <scope>NUCLEOTIDE SEQUENCE [LARGE SCALE GENOMIC DNA]</scope>
    <source>
        <strain evidence="9 10">MCA 4718</strain>
    </source>
</reference>
<dbReference type="Pfam" id="PF01266">
    <property type="entry name" value="DAO"/>
    <property type="match status" value="1"/>
</dbReference>
<feature type="region of interest" description="Disordered" evidence="6">
    <location>
        <begin position="58"/>
        <end position="97"/>
    </location>
</feature>
<accession>A0A316UJ98</accession>
<dbReference type="GO" id="GO:0071949">
    <property type="term" value="F:FAD binding"/>
    <property type="evidence" value="ECO:0007669"/>
    <property type="project" value="InterPro"/>
</dbReference>
<dbReference type="PANTHER" id="PTHR11530:SF11">
    <property type="entry name" value="D-ASPARTATE OXIDASE"/>
    <property type="match status" value="1"/>
</dbReference>
<dbReference type="SUPFAM" id="SSF51971">
    <property type="entry name" value="Nucleotide-binding domain"/>
    <property type="match status" value="1"/>
</dbReference>
<evidence type="ECO:0000256" key="2">
    <source>
        <dbReference type="ARBA" id="ARBA00006730"/>
    </source>
</evidence>
<feature type="domain" description="FAD dependent oxidoreductase" evidence="8">
    <location>
        <begin position="14"/>
        <end position="428"/>
    </location>
</feature>
<comment type="cofactor">
    <cofactor evidence="1">
        <name>FAD</name>
        <dbReference type="ChEBI" id="CHEBI:57692"/>
    </cofactor>
</comment>
<dbReference type="GO" id="GO:0003884">
    <property type="term" value="F:D-amino-acid oxidase activity"/>
    <property type="evidence" value="ECO:0007669"/>
    <property type="project" value="InterPro"/>
</dbReference>
<keyword evidence="10" id="KW-1185">Reference proteome</keyword>
<keyword evidence="3" id="KW-0285">Flavoprotein</keyword>
<dbReference type="PANTHER" id="PTHR11530">
    <property type="entry name" value="D-AMINO ACID OXIDASE"/>
    <property type="match status" value="1"/>
</dbReference>
<dbReference type="RefSeq" id="XP_025350435.1">
    <property type="nucleotide sequence ID" value="XM_025494092.1"/>
</dbReference>
<organism evidence="9 10">
    <name type="scientific">Pseudomicrostroma glucosiphilum</name>
    <dbReference type="NCBI Taxonomy" id="1684307"/>
    <lineage>
        <taxon>Eukaryota</taxon>
        <taxon>Fungi</taxon>
        <taxon>Dikarya</taxon>
        <taxon>Basidiomycota</taxon>
        <taxon>Ustilaginomycotina</taxon>
        <taxon>Exobasidiomycetes</taxon>
        <taxon>Microstromatales</taxon>
        <taxon>Microstromatales incertae sedis</taxon>
        <taxon>Pseudomicrostroma</taxon>
    </lineage>
</organism>